<keyword evidence="3" id="KW-0012">Acyltransferase</keyword>
<evidence type="ECO:0000259" key="2">
    <source>
        <dbReference type="Pfam" id="PF01757"/>
    </source>
</evidence>
<feature type="transmembrane region" description="Helical" evidence="1">
    <location>
        <begin position="226"/>
        <end position="244"/>
    </location>
</feature>
<protein>
    <submittedName>
        <fullName evidence="3">Acyltransferase family protein</fullName>
        <ecNumber evidence="3">2.3.-.-</ecNumber>
    </submittedName>
</protein>
<keyword evidence="1" id="KW-0472">Membrane</keyword>
<dbReference type="PANTHER" id="PTHR23028">
    <property type="entry name" value="ACETYLTRANSFERASE"/>
    <property type="match status" value="1"/>
</dbReference>
<dbReference type="EMBL" id="CP165734">
    <property type="protein sequence ID" value="XDV59041.1"/>
    <property type="molecule type" value="Genomic_DNA"/>
</dbReference>
<dbReference type="RefSeq" id="WP_369723572.1">
    <property type="nucleotide sequence ID" value="NZ_CP165734.1"/>
</dbReference>
<evidence type="ECO:0000313" key="3">
    <source>
        <dbReference type="EMBL" id="XDV59041.1"/>
    </source>
</evidence>
<dbReference type="PANTHER" id="PTHR23028:SF53">
    <property type="entry name" value="ACYL_TRANSF_3 DOMAIN-CONTAINING PROTEIN"/>
    <property type="match status" value="1"/>
</dbReference>
<feature type="transmembrane region" description="Helical" evidence="1">
    <location>
        <begin position="264"/>
        <end position="281"/>
    </location>
</feature>
<name>A0AB39XNK4_9BRAD</name>
<reference evidence="3" key="1">
    <citation type="submission" date="2024-08" db="EMBL/GenBank/DDBJ databases">
        <authorList>
            <person name="Chaddad Z."/>
            <person name="Lamrabet M."/>
            <person name="Bouhnik O."/>
            <person name="Alami S."/>
            <person name="Wipf D."/>
            <person name="Courty P.E."/>
            <person name="Missbah El Idrissi M."/>
        </authorList>
    </citation>
    <scope>NUCLEOTIDE SEQUENCE</scope>
    <source>
        <strain evidence="3">LLZ17</strain>
    </source>
</reference>
<feature type="domain" description="Acyltransferase 3" evidence="2">
    <location>
        <begin position="8"/>
        <end position="308"/>
    </location>
</feature>
<feature type="transmembrane region" description="Helical" evidence="1">
    <location>
        <begin position="204"/>
        <end position="221"/>
    </location>
</feature>
<dbReference type="GO" id="GO:0016747">
    <property type="term" value="F:acyltransferase activity, transferring groups other than amino-acyl groups"/>
    <property type="evidence" value="ECO:0007669"/>
    <property type="project" value="InterPro"/>
</dbReference>
<sequence>MEPNKLQGLQAGRALAALSVAYFHSYMLLNGWPQDYVFRIPGLSEHGYLGVNFFFAISGFVISSVCDKPEFSPRPFLIKRVFRVYPVYLAVILLTIVLKLAGVAMPGVLYNFPHVAYSLTLLPQDGQPFYPVTWSLEYEVMFYLLAVLVVPFLGVWGLAAVLLGLVRWSITSPPDFFTLHLVSTINADFLAGVLAYLLRKPLSFIPPLLLIGAGLFGYYCVAVEQVSFSGSAGGFLLVSGLINARWRWDHAPLKWLAKLGDASYSLYLLHFILIWIAVALFERTRLPPAWTAEPLRFAYAAVCIWLSVQTYRLIERPMIRLGNQIVATRGPERLPVQNPASVGETRRGVAAFSTYKEV</sequence>
<feature type="transmembrane region" description="Helical" evidence="1">
    <location>
        <begin position="87"/>
        <end position="112"/>
    </location>
</feature>
<dbReference type="GO" id="GO:0000271">
    <property type="term" value="P:polysaccharide biosynthetic process"/>
    <property type="evidence" value="ECO:0007669"/>
    <property type="project" value="TreeGrafter"/>
</dbReference>
<dbReference type="InterPro" id="IPR002656">
    <property type="entry name" value="Acyl_transf_3_dom"/>
</dbReference>
<feature type="transmembrane region" description="Helical" evidence="1">
    <location>
        <begin position="49"/>
        <end position="66"/>
    </location>
</feature>
<dbReference type="AlphaFoldDB" id="A0AB39XNK4"/>
<accession>A0AB39XNK4</accession>
<feature type="transmembrane region" description="Helical" evidence="1">
    <location>
        <begin position="140"/>
        <end position="165"/>
    </location>
</feature>
<organism evidence="3">
    <name type="scientific">Bradyrhizobium sp. LLZ17</name>
    <dbReference type="NCBI Taxonomy" id="3239388"/>
    <lineage>
        <taxon>Bacteria</taxon>
        <taxon>Pseudomonadati</taxon>
        <taxon>Pseudomonadota</taxon>
        <taxon>Alphaproteobacteria</taxon>
        <taxon>Hyphomicrobiales</taxon>
        <taxon>Nitrobacteraceae</taxon>
        <taxon>Bradyrhizobium</taxon>
    </lineage>
</organism>
<dbReference type="Pfam" id="PF01757">
    <property type="entry name" value="Acyl_transf_3"/>
    <property type="match status" value="1"/>
</dbReference>
<keyword evidence="1" id="KW-1133">Transmembrane helix</keyword>
<keyword evidence="1" id="KW-0812">Transmembrane</keyword>
<keyword evidence="3" id="KW-0808">Transferase</keyword>
<proteinExistence type="predicted"/>
<dbReference type="InterPro" id="IPR050879">
    <property type="entry name" value="Acyltransferase_3"/>
</dbReference>
<evidence type="ECO:0000256" key="1">
    <source>
        <dbReference type="SAM" id="Phobius"/>
    </source>
</evidence>
<feature type="transmembrane region" description="Helical" evidence="1">
    <location>
        <begin position="12"/>
        <end position="29"/>
    </location>
</feature>
<gene>
    <name evidence="3" type="ORF">AB8Z38_06285</name>
</gene>
<dbReference type="EC" id="2.3.-.-" evidence="3"/>
<feature type="transmembrane region" description="Helical" evidence="1">
    <location>
        <begin position="177"/>
        <end position="198"/>
    </location>
</feature>
<dbReference type="GO" id="GO:0016020">
    <property type="term" value="C:membrane"/>
    <property type="evidence" value="ECO:0007669"/>
    <property type="project" value="TreeGrafter"/>
</dbReference>